<dbReference type="Gene3D" id="1.10.10.10">
    <property type="entry name" value="Winged helix-like DNA-binding domain superfamily/Winged helix DNA-binding domain"/>
    <property type="match status" value="1"/>
</dbReference>
<reference evidence="2 3" key="1">
    <citation type="submission" date="2019-07" db="EMBL/GenBank/DDBJ databases">
        <title>Whole genome shotgun sequence of Deinococcus cellulosilyticus NBRC 106333.</title>
        <authorList>
            <person name="Hosoyama A."/>
            <person name="Uohara A."/>
            <person name="Ohji S."/>
            <person name="Ichikawa N."/>
        </authorList>
    </citation>
    <scope>NUCLEOTIDE SEQUENCE [LARGE SCALE GENOMIC DNA]</scope>
    <source>
        <strain evidence="2 3">NBRC 106333</strain>
    </source>
</reference>
<comment type="caution">
    <text evidence="2">The sequence shown here is derived from an EMBL/GenBank/DDBJ whole genome shotgun (WGS) entry which is preliminary data.</text>
</comment>
<gene>
    <name evidence="2" type="ORF">DC3_06730</name>
</gene>
<dbReference type="InterPro" id="IPR005149">
    <property type="entry name" value="Tscrpt_reg_PadR_N"/>
</dbReference>
<name>A0A511MXN2_DEIC1</name>
<dbReference type="SUPFAM" id="SSF46785">
    <property type="entry name" value="Winged helix' DNA-binding domain"/>
    <property type="match status" value="1"/>
</dbReference>
<dbReference type="PANTHER" id="PTHR33169">
    <property type="entry name" value="PADR-FAMILY TRANSCRIPTIONAL REGULATOR"/>
    <property type="match status" value="1"/>
</dbReference>
<dbReference type="AlphaFoldDB" id="A0A511MXN2"/>
<evidence type="ECO:0000313" key="3">
    <source>
        <dbReference type="Proteomes" id="UP000321306"/>
    </source>
</evidence>
<proteinExistence type="predicted"/>
<evidence type="ECO:0000313" key="2">
    <source>
        <dbReference type="EMBL" id="GEM45038.1"/>
    </source>
</evidence>
<dbReference type="Pfam" id="PF03551">
    <property type="entry name" value="PadR"/>
    <property type="match status" value="1"/>
</dbReference>
<dbReference type="Proteomes" id="UP000321306">
    <property type="component" value="Unassembled WGS sequence"/>
</dbReference>
<accession>A0A511MXN2</accession>
<protein>
    <submittedName>
        <fullName evidence="2">PadR family transcriptional regulator</fullName>
    </submittedName>
</protein>
<dbReference type="PANTHER" id="PTHR33169:SF14">
    <property type="entry name" value="TRANSCRIPTIONAL REGULATOR RV3488"/>
    <property type="match status" value="1"/>
</dbReference>
<dbReference type="InterPro" id="IPR036388">
    <property type="entry name" value="WH-like_DNA-bd_sf"/>
</dbReference>
<sequence length="107" mass="12230">MVESGIFREHLQLLLLNILESGPQSGLQIIQQVQERTGGFFDLRMGHLYPVLHELEQDQQVLGEFRATSRGGALVKYYALTPRGSHEVQARKSELEQLTRTLPFLLR</sequence>
<dbReference type="EMBL" id="BJXB01000002">
    <property type="protein sequence ID" value="GEM45038.1"/>
    <property type="molecule type" value="Genomic_DNA"/>
</dbReference>
<dbReference type="InterPro" id="IPR036390">
    <property type="entry name" value="WH_DNA-bd_sf"/>
</dbReference>
<evidence type="ECO:0000259" key="1">
    <source>
        <dbReference type="Pfam" id="PF03551"/>
    </source>
</evidence>
<dbReference type="OrthoDB" id="9808017at2"/>
<dbReference type="InterPro" id="IPR052509">
    <property type="entry name" value="Metal_resp_DNA-bind_regulator"/>
</dbReference>
<organism evidence="2 3">
    <name type="scientific">Deinococcus cellulosilyticus (strain DSM 18568 / NBRC 106333 / KACC 11606 / 5516J-15)</name>
    <dbReference type="NCBI Taxonomy" id="1223518"/>
    <lineage>
        <taxon>Bacteria</taxon>
        <taxon>Thermotogati</taxon>
        <taxon>Deinococcota</taxon>
        <taxon>Deinococci</taxon>
        <taxon>Deinococcales</taxon>
        <taxon>Deinococcaceae</taxon>
        <taxon>Deinococcus</taxon>
    </lineage>
</organism>
<feature type="domain" description="Transcription regulator PadR N-terminal" evidence="1">
    <location>
        <begin position="15"/>
        <end position="89"/>
    </location>
</feature>
<keyword evidence="3" id="KW-1185">Reference proteome</keyword>